<dbReference type="Proteomes" id="UP000518300">
    <property type="component" value="Unassembled WGS sequence"/>
</dbReference>
<comment type="caution">
    <text evidence="1">The sequence shown here is derived from an EMBL/GenBank/DDBJ whole genome shotgun (WGS) entry which is preliminary data.</text>
</comment>
<dbReference type="Gene3D" id="3.40.50.1820">
    <property type="entry name" value="alpha/beta hydrolase"/>
    <property type="match status" value="1"/>
</dbReference>
<dbReference type="AlphaFoldDB" id="A0A848LZZ1"/>
<organism evidence="1 2">
    <name type="scientific">Pyxidicoccus fallax</name>
    <dbReference type="NCBI Taxonomy" id="394095"/>
    <lineage>
        <taxon>Bacteria</taxon>
        <taxon>Pseudomonadati</taxon>
        <taxon>Myxococcota</taxon>
        <taxon>Myxococcia</taxon>
        <taxon>Myxococcales</taxon>
        <taxon>Cystobacterineae</taxon>
        <taxon>Myxococcaceae</taxon>
        <taxon>Pyxidicoccus</taxon>
    </lineage>
</organism>
<dbReference type="RefSeq" id="WP_169352201.1">
    <property type="nucleotide sequence ID" value="NZ_JABBJJ010000529.1"/>
</dbReference>
<dbReference type="GO" id="GO:0016787">
    <property type="term" value="F:hydrolase activity"/>
    <property type="evidence" value="ECO:0007669"/>
    <property type="project" value="UniProtKB-KW"/>
</dbReference>
<proteinExistence type="predicted"/>
<dbReference type="EMBL" id="JABBJJ010000529">
    <property type="protein sequence ID" value="NMO23092.1"/>
    <property type="molecule type" value="Genomic_DNA"/>
</dbReference>
<evidence type="ECO:0000313" key="2">
    <source>
        <dbReference type="Proteomes" id="UP000518300"/>
    </source>
</evidence>
<name>A0A848LZZ1_9BACT</name>
<protein>
    <submittedName>
        <fullName evidence="1">Alpha/beta hydrolase</fullName>
    </submittedName>
</protein>
<sequence length="391" mass="42441">SPGGWGKAVGSAFQMPVYAFGYNWTASNSAAGKKLKAFIDKVIGENAPCEHVILVTHSMGGLVARSACLEHGANAKVLGVLHGVQPVTGAAAAYWRMKAGFERPQHMTKSLDGVKQFAGDYVGSWVLGTNGEEVTALLGNMPGGLQLLPSCDYTANDGSAGWLRFHDEEDKLIEALPKNGDPYEEIYKNKDAYWRLVNPAHLNPGKKKDPRFSEATIWSGFTRRVSIAKAFHQKTGLNPNYTAKAFHGSGTGHLTTDRVVYKLSGTGWLKKAGEYSLIALKVLRASRRGLINAAFVLGYESFKRTDTWKLRGGFETEITNGEAKLEVKLQLPSGAGDGTVPESSGKAMKLENKAFAGIAHEPAYQSKEVQQFTFSVIEGFGKTKIRKRIGK</sequence>
<keyword evidence="2" id="KW-1185">Reference proteome</keyword>
<evidence type="ECO:0000313" key="1">
    <source>
        <dbReference type="EMBL" id="NMO23092.1"/>
    </source>
</evidence>
<dbReference type="SUPFAM" id="SSF53474">
    <property type="entry name" value="alpha/beta-Hydrolases"/>
    <property type="match status" value="1"/>
</dbReference>
<reference evidence="1 2" key="1">
    <citation type="submission" date="2020-04" db="EMBL/GenBank/DDBJ databases">
        <title>Draft genome of Pyxidicoccus fallax type strain.</title>
        <authorList>
            <person name="Whitworth D.E."/>
        </authorList>
    </citation>
    <scope>NUCLEOTIDE SEQUENCE [LARGE SCALE GENOMIC DNA]</scope>
    <source>
        <strain evidence="1 2">DSM 14698</strain>
    </source>
</reference>
<feature type="non-terminal residue" evidence="1">
    <location>
        <position position="1"/>
    </location>
</feature>
<keyword evidence="1" id="KW-0378">Hydrolase</keyword>
<dbReference type="InterPro" id="IPR029058">
    <property type="entry name" value="AB_hydrolase_fold"/>
</dbReference>
<gene>
    <name evidence="1" type="ORF">HG543_50765</name>
</gene>
<accession>A0A848LZZ1</accession>